<dbReference type="InterPro" id="IPR002100">
    <property type="entry name" value="TF_MADSbox"/>
</dbReference>
<evidence type="ECO:0000256" key="3">
    <source>
        <dbReference type="ARBA" id="ARBA00023125"/>
    </source>
</evidence>
<dbReference type="Pfam" id="PF00319">
    <property type="entry name" value="SRF-TF"/>
    <property type="match status" value="1"/>
</dbReference>
<dbReference type="EMBL" id="JBJUIK010000010">
    <property type="protein sequence ID" value="KAL3515489.1"/>
    <property type="molecule type" value="Genomic_DNA"/>
</dbReference>
<reference evidence="9 10" key="1">
    <citation type="submission" date="2024-11" db="EMBL/GenBank/DDBJ databases">
        <title>A near-complete genome assembly of Cinchona calisaya.</title>
        <authorList>
            <person name="Lian D.C."/>
            <person name="Zhao X.W."/>
            <person name="Wei L."/>
        </authorList>
    </citation>
    <scope>NUCLEOTIDE SEQUENCE [LARGE SCALE GENOMIC DNA]</scope>
    <source>
        <tissue evidence="9">Nenye</tissue>
    </source>
</reference>
<dbReference type="InterPro" id="IPR036879">
    <property type="entry name" value="TF_MADSbox_sf"/>
</dbReference>
<dbReference type="SUPFAM" id="SSF55455">
    <property type="entry name" value="SRF-like"/>
    <property type="match status" value="1"/>
</dbReference>
<evidence type="ECO:0000313" key="10">
    <source>
        <dbReference type="Proteomes" id="UP001630127"/>
    </source>
</evidence>
<keyword evidence="4" id="KW-0804">Transcription</keyword>
<keyword evidence="10" id="KW-1185">Reference proteome</keyword>
<evidence type="ECO:0000259" key="7">
    <source>
        <dbReference type="PROSITE" id="PS50066"/>
    </source>
</evidence>
<keyword evidence="5" id="KW-0539">Nucleus</keyword>
<evidence type="ECO:0000256" key="1">
    <source>
        <dbReference type="ARBA" id="ARBA00004123"/>
    </source>
</evidence>
<dbReference type="FunFam" id="3.40.1810.10:FF:000007">
    <property type="entry name" value="Transcription factor, MADS-box"/>
    <property type="match status" value="1"/>
</dbReference>
<comment type="subcellular location">
    <subcellularLocation>
        <location evidence="1">Nucleus</location>
    </subcellularLocation>
</comment>
<organism evidence="9 10">
    <name type="scientific">Cinchona calisaya</name>
    <dbReference type="NCBI Taxonomy" id="153742"/>
    <lineage>
        <taxon>Eukaryota</taxon>
        <taxon>Viridiplantae</taxon>
        <taxon>Streptophyta</taxon>
        <taxon>Embryophyta</taxon>
        <taxon>Tracheophyta</taxon>
        <taxon>Spermatophyta</taxon>
        <taxon>Magnoliopsida</taxon>
        <taxon>eudicotyledons</taxon>
        <taxon>Gunneridae</taxon>
        <taxon>Pentapetalae</taxon>
        <taxon>asterids</taxon>
        <taxon>lamiids</taxon>
        <taxon>Gentianales</taxon>
        <taxon>Rubiaceae</taxon>
        <taxon>Cinchonoideae</taxon>
        <taxon>Cinchoneae</taxon>
        <taxon>Cinchona</taxon>
    </lineage>
</organism>
<evidence type="ECO:0000259" key="8">
    <source>
        <dbReference type="PROSITE" id="PS51297"/>
    </source>
</evidence>
<dbReference type="CDD" id="cd00265">
    <property type="entry name" value="MADS_MEF2_like"/>
    <property type="match status" value="1"/>
</dbReference>
<sequence length="224" mass="25485">MVRQRIQIKRIDNLTARQVTFSKRRRGLFKKAHELSTLCDAEIALIVFSATGKLFEYCSSSMMQVIEKHNLCSEDIVRQDKHPLHHLQRENHNHAMLTKEVMEKTLELRHLKGEEIQELGMEDLIKLEKLIEAGLSRVAKTKGDKFAKEIGVLKKKEALLKEENARLKLKVVISTSETQTPALLEQGYSAESVTNPSNQTTSHPQDLNSSNSDTFLKLGLPFPN</sequence>
<dbReference type="InterPro" id="IPR050142">
    <property type="entry name" value="MADS-box/MEF2_TF"/>
</dbReference>
<protein>
    <submittedName>
        <fullName evidence="9">Uncharacterized protein</fullName>
    </submittedName>
</protein>
<dbReference type="InterPro" id="IPR002487">
    <property type="entry name" value="TF_Kbox"/>
</dbReference>
<feature type="domain" description="K-box" evidence="8">
    <location>
        <begin position="87"/>
        <end position="177"/>
    </location>
</feature>
<dbReference type="PROSITE" id="PS00350">
    <property type="entry name" value="MADS_BOX_1"/>
    <property type="match status" value="1"/>
</dbReference>
<feature type="compositionally biased region" description="Polar residues" evidence="6">
    <location>
        <begin position="189"/>
        <end position="214"/>
    </location>
</feature>
<proteinExistence type="predicted"/>
<name>A0ABD2Z7P1_9GENT</name>
<evidence type="ECO:0000313" key="9">
    <source>
        <dbReference type="EMBL" id="KAL3515489.1"/>
    </source>
</evidence>
<dbReference type="AlphaFoldDB" id="A0ABD2Z7P1"/>
<dbReference type="PROSITE" id="PS51297">
    <property type="entry name" value="K_BOX"/>
    <property type="match status" value="1"/>
</dbReference>
<dbReference type="Gene3D" id="3.40.1810.10">
    <property type="entry name" value="Transcription factor, MADS-box"/>
    <property type="match status" value="1"/>
</dbReference>
<feature type="domain" description="MADS-box" evidence="7">
    <location>
        <begin position="1"/>
        <end position="61"/>
    </location>
</feature>
<evidence type="ECO:0000256" key="4">
    <source>
        <dbReference type="ARBA" id="ARBA00023163"/>
    </source>
</evidence>
<comment type="caution">
    <text evidence="9">The sequence shown here is derived from an EMBL/GenBank/DDBJ whole genome shotgun (WGS) entry which is preliminary data.</text>
</comment>
<feature type="region of interest" description="Disordered" evidence="6">
    <location>
        <begin position="186"/>
        <end position="214"/>
    </location>
</feature>
<gene>
    <name evidence="9" type="ORF">ACH5RR_022391</name>
</gene>
<evidence type="ECO:0000256" key="2">
    <source>
        <dbReference type="ARBA" id="ARBA00023015"/>
    </source>
</evidence>
<dbReference type="Proteomes" id="UP001630127">
    <property type="component" value="Unassembled WGS sequence"/>
</dbReference>
<dbReference type="PRINTS" id="PR00404">
    <property type="entry name" value="MADSDOMAIN"/>
</dbReference>
<dbReference type="PANTHER" id="PTHR48019">
    <property type="entry name" value="SERUM RESPONSE FACTOR HOMOLOG"/>
    <property type="match status" value="1"/>
</dbReference>
<dbReference type="GO" id="GO:0003677">
    <property type="term" value="F:DNA binding"/>
    <property type="evidence" value="ECO:0007669"/>
    <property type="project" value="UniProtKB-KW"/>
</dbReference>
<evidence type="ECO:0000256" key="5">
    <source>
        <dbReference type="ARBA" id="ARBA00023242"/>
    </source>
</evidence>
<keyword evidence="3" id="KW-0238">DNA-binding</keyword>
<dbReference type="PROSITE" id="PS50066">
    <property type="entry name" value="MADS_BOX_2"/>
    <property type="match status" value="1"/>
</dbReference>
<accession>A0ABD2Z7P1</accession>
<keyword evidence="2" id="KW-0805">Transcription regulation</keyword>
<dbReference type="InterPro" id="IPR033896">
    <property type="entry name" value="MEF2-like_N"/>
</dbReference>
<dbReference type="SMART" id="SM00432">
    <property type="entry name" value="MADS"/>
    <property type="match status" value="1"/>
</dbReference>
<evidence type="ECO:0000256" key="6">
    <source>
        <dbReference type="SAM" id="MobiDB-lite"/>
    </source>
</evidence>
<dbReference type="Pfam" id="PF01486">
    <property type="entry name" value="K-box"/>
    <property type="match status" value="1"/>
</dbReference>
<dbReference type="GO" id="GO:0005634">
    <property type="term" value="C:nucleus"/>
    <property type="evidence" value="ECO:0007669"/>
    <property type="project" value="UniProtKB-SubCell"/>
</dbReference>